<dbReference type="Proteomes" id="UP001241603">
    <property type="component" value="Unassembled WGS sequence"/>
</dbReference>
<evidence type="ECO:0000313" key="2">
    <source>
        <dbReference type="Proteomes" id="UP001241603"/>
    </source>
</evidence>
<proteinExistence type="predicted"/>
<dbReference type="EMBL" id="JAUSVO010000004">
    <property type="protein sequence ID" value="MDQ0438789.1"/>
    <property type="molecule type" value="Genomic_DNA"/>
</dbReference>
<name>A0ABU0H8Z9_9HYPH</name>
<protein>
    <submittedName>
        <fullName evidence="1">Uncharacterized protein</fullName>
    </submittedName>
</protein>
<evidence type="ECO:0000313" key="1">
    <source>
        <dbReference type="EMBL" id="MDQ0438789.1"/>
    </source>
</evidence>
<comment type="caution">
    <text evidence="1">The sequence shown here is derived from an EMBL/GenBank/DDBJ whole genome shotgun (WGS) entry which is preliminary data.</text>
</comment>
<sequence>MPAKAGDILDCGESRQAFRQFGIHGFNTGVGFRSDPDERDDFLRRCRIPLGDLGGSFVAGALGGFELLQPLCLFVLLATFREPAFDLLRCDLRVIQIARCHSKISAEPRPAFLSRKNGFGPAAFKFLDRCFARRDMDTGRFRELGEFSHRRRLLRGRREGLLDTIKQRDHRLPIEFGGCGVKAAASRRPRSQ</sequence>
<organism evidence="1 2">
    <name type="scientific">Kaistia dalseonensis</name>
    <dbReference type="NCBI Taxonomy" id="410840"/>
    <lineage>
        <taxon>Bacteria</taxon>
        <taxon>Pseudomonadati</taxon>
        <taxon>Pseudomonadota</taxon>
        <taxon>Alphaproteobacteria</taxon>
        <taxon>Hyphomicrobiales</taxon>
        <taxon>Kaistiaceae</taxon>
        <taxon>Kaistia</taxon>
    </lineage>
</organism>
<gene>
    <name evidence="1" type="ORF">QO014_003184</name>
</gene>
<accession>A0ABU0H8Z9</accession>
<reference evidence="1 2" key="1">
    <citation type="submission" date="2023-07" db="EMBL/GenBank/DDBJ databases">
        <title>Genomic Encyclopedia of Type Strains, Phase IV (KMG-IV): sequencing the most valuable type-strain genomes for metagenomic binning, comparative biology and taxonomic classification.</title>
        <authorList>
            <person name="Goeker M."/>
        </authorList>
    </citation>
    <scope>NUCLEOTIDE SEQUENCE [LARGE SCALE GENOMIC DNA]</scope>
    <source>
        <strain evidence="1 2">B6-8</strain>
    </source>
</reference>
<dbReference type="RefSeq" id="WP_266349678.1">
    <property type="nucleotide sequence ID" value="NZ_JAPKNG010000004.1"/>
</dbReference>
<keyword evidence="2" id="KW-1185">Reference proteome</keyword>